<evidence type="ECO:0000313" key="3">
    <source>
        <dbReference type="Proteomes" id="UP000501926"/>
    </source>
</evidence>
<dbReference type="AlphaFoldDB" id="Q1Q2B0"/>
<gene>
    <name evidence="2" type="ORF">KsCSTR_17960</name>
    <name evidence="1" type="ORF">kuste3384</name>
</gene>
<dbReference type="Proteomes" id="UP000501926">
    <property type="component" value="Chromosome"/>
</dbReference>
<dbReference type="EMBL" id="CP049055">
    <property type="protein sequence ID" value="QII11175.1"/>
    <property type="molecule type" value="Genomic_DNA"/>
</dbReference>
<evidence type="ECO:0000313" key="2">
    <source>
        <dbReference type="EMBL" id="QII11175.1"/>
    </source>
</evidence>
<name>Q1Q2B0_KUEST</name>
<proteinExistence type="predicted"/>
<reference evidence="1" key="2">
    <citation type="submission" date="2006-01" db="EMBL/GenBank/DDBJ databases">
        <authorList>
            <person name="Genoscope"/>
        </authorList>
    </citation>
    <scope>NUCLEOTIDE SEQUENCE</scope>
</reference>
<evidence type="ECO:0000313" key="1">
    <source>
        <dbReference type="EMBL" id="CAJ74145.1"/>
    </source>
</evidence>
<dbReference type="InterPro" id="IPR029044">
    <property type="entry name" value="Nucleotide-diphossugar_trans"/>
</dbReference>
<protein>
    <submittedName>
        <fullName evidence="1">Uncharacterized protein</fullName>
    </submittedName>
</protein>
<sequence>MGSIKDTCVAIIPTIHNIAPSKSVECYLQQMMLEGFVMPMCIVDNSESPVCGKNRTYLEEIKHRLKGKIALYHFGKEEQKLFFCELAKRDIDRESIEILKTASGYGASRNKCFLLAKYLGAESIFFFDDDTRPDGAIFKAHFEILGGEKGSRKISIVSGPYTGVRGINFTFIENREDQLRFLAALGHHGESSLRYLKHKDTATENAMDENVEHHLEIVKNIRGGNFVIDNIYEDIVCPIIKQAPGIDDTFVAQRVIEKGRQVVKSRKSVIHEHFKYKSNKHSILAYLESWARTISFESLYHGMNFENTKQHILHYGNTLLTLENKYCKSIGKKIQDEEYITSLIHEISGSINDYQRLKKTWKHIIDMCSSAELLPIEKLKV</sequence>
<dbReference type="RefSeq" id="WP_164994757.1">
    <property type="nucleotide sequence ID" value="NZ_CP049055.1"/>
</dbReference>
<dbReference type="SUPFAM" id="SSF53448">
    <property type="entry name" value="Nucleotide-diphospho-sugar transferases"/>
    <property type="match status" value="1"/>
</dbReference>
<reference evidence="1" key="1">
    <citation type="journal article" date="2006" name="Nature">
        <title>Deciphering the evolution and metabolism of an anammox bacterium from a community genome.</title>
        <authorList>
            <person name="Strous M."/>
            <person name="Pelletier E."/>
            <person name="Mangenot S."/>
            <person name="Rattei T."/>
            <person name="Lehner A."/>
            <person name="Taylor M.W."/>
            <person name="Horn M."/>
            <person name="Daims H."/>
            <person name="Bartol-Mavel D."/>
            <person name="Wincker P."/>
            <person name="Barbe V."/>
            <person name="Fonknechten N."/>
            <person name="Vallenet D."/>
            <person name="Segurens B."/>
            <person name="Schenowitz-Truong C."/>
            <person name="Medigue C."/>
            <person name="Collingro A."/>
            <person name="Snel B."/>
            <person name="Dutilh B.E."/>
            <person name="OpDenCamp H.J.M."/>
            <person name="vanDerDrift C."/>
            <person name="Cirpus I."/>
            <person name="vanDePas-Schoonen K.T."/>
            <person name="Harhangi H.R."/>
            <person name="vanNiftrik L."/>
            <person name="Schmid M."/>
            <person name="Keltjens J."/>
            <person name="vanDeVossenberg J."/>
            <person name="Kartal B."/>
            <person name="Meier H."/>
            <person name="Frishman D."/>
            <person name="Huynen M.A."/>
            <person name="Mewes H."/>
            <person name="Weissenbach J."/>
            <person name="Jetten M.S.M."/>
            <person name="Wagner M."/>
            <person name="LePaslier D."/>
        </authorList>
    </citation>
    <scope>NUCLEOTIDE SEQUENCE</scope>
</reference>
<organism evidence="1">
    <name type="scientific">Kuenenia stuttgartiensis</name>
    <dbReference type="NCBI Taxonomy" id="174633"/>
    <lineage>
        <taxon>Bacteria</taxon>
        <taxon>Pseudomonadati</taxon>
        <taxon>Planctomycetota</taxon>
        <taxon>Candidatus Brocadiia</taxon>
        <taxon>Candidatus Brocadiales</taxon>
        <taxon>Candidatus Brocadiaceae</taxon>
        <taxon>Candidatus Kuenenia</taxon>
    </lineage>
</organism>
<accession>Q1Q2B0</accession>
<reference evidence="2 3" key="3">
    <citation type="submission" date="2020-02" db="EMBL/GenBank/DDBJ databases">
        <title>Newly sequenced genome of strain CSTR1 showed variability in Candidatus Kuenenia stuttgartiensis genomes.</title>
        <authorList>
            <person name="Ding C."/>
            <person name="Adrian L."/>
        </authorList>
    </citation>
    <scope>NUCLEOTIDE SEQUENCE [LARGE SCALE GENOMIC DNA]</scope>
    <source>
        <strain evidence="2 3">CSTR1</strain>
    </source>
</reference>
<dbReference type="EMBL" id="CT573071">
    <property type="protein sequence ID" value="CAJ74145.1"/>
    <property type="molecule type" value="Genomic_DNA"/>
</dbReference>